<evidence type="ECO:0000313" key="4">
    <source>
        <dbReference type="EMBL" id="KAK0972821.1"/>
    </source>
</evidence>
<sequence>MLSRPATKISLTLDDIYDYERRKAARDSMRADHMDSSEDTTNSTVEDGAVDQVMNAAQETQAAKSKAAREQRILARQNDQETDVDPKVLRLATASGFAKGMRDCSACRLV</sequence>
<accession>A0AAN6FRP2</accession>
<name>A0AAN6FRP2_9PEZI</name>
<keyword evidence="1" id="KW-0833">Ubl conjugation pathway</keyword>
<dbReference type="AlphaFoldDB" id="A0AAN6FRP2"/>
<evidence type="ECO:0000256" key="1">
    <source>
        <dbReference type="ARBA" id="ARBA00022786"/>
    </source>
</evidence>
<dbReference type="Pfam" id="PF10471">
    <property type="entry name" value="ANAPC_CDC26"/>
    <property type="match status" value="1"/>
</dbReference>
<organism evidence="3 5">
    <name type="scientific">Friedmanniomyces endolithicus</name>
    <dbReference type="NCBI Taxonomy" id="329885"/>
    <lineage>
        <taxon>Eukaryota</taxon>
        <taxon>Fungi</taxon>
        <taxon>Dikarya</taxon>
        <taxon>Ascomycota</taxon>
        <taxon>Pezizomycotina</taxon>
        <taxon>Dothideomycetes</taxon>
        <taxon>Dothideomycetidae</taxon>
        <taxon>Mycosphaerellales</taxon>
        <taxon>Teratosphaeriaceae</taxon>
        <taxon>Friedmanniomyces</taxon>
    </lineage>
</organism>
<evidence type="ECO:0000313" key="3">
    <source>
        <dbReference type="EMBL" id="KAK0321050.1"/>
    </source>
</evidence>
<evidence type="ECO:0000256" key="2">
    <source>
        <dbReference type="SAM" id="MobiDB-lite"/>
    </source>
</evidence>
<keyword evidence="6" id="KW-1185">Reference proteome</keyword>
<protein>
    <submittedName>
        <fullName evidence="3">Uncharacterized protein</fullName>
    </submittedName>
</protein>
<evidence type="ECO:0000313" key="6">
    <source>
        <dbReference type="Proteomes" id="UP001175353"/>
    </source>
</evidence>
<dbReference type="Proteomes" id="UP001168146">
    <property type="component" value="Unassembled WGS sequence"/>
</dbReference>
<proteinExistence type="predicted"/>
<dbReference type="GO" id="GO:0005680">
    <property type="term" value="C:anaphase-promoting complex"/>
    <property type="evidence" value="ECO:0007669"/>
    <property type="project" value="InterPro"/>
</dbReference>
<evidence type="ECO:0000313" key="5">
    <source>
        <dbReference type="Proteomes" id="UP001168146"/>
    </source>
</evidence>
<dbReference type="EMBL" id="JAUJLE010000166">
    <property type="protein sequence ID" value="KAK0972821.1"/>
    <property type="molecule type" value="Genomic_DNA"/>
</dbReference>
<dbReference type="InterPro" id="IPR018860">
    <property type="entry name" value="APC_suCDC26"/>
</dbReference>
<gene>
    <name evidence="3" type="ORF">LTR82_007967</name>
    <name evidence="4" type="ORF">LTR91_015018</name>
</gene>
<feature type="compositionally biased region" description="Basic and acidic residues" evidence="2">
    <location>
        <begin position="25"/>
        <end position="36"/>
    </location>
</feature>
<dbReference type="EMBL" id="JASUXU010000022">
    <property type="protein sequence ID" value="KAK0321050.1"/>
    <property type="molecule type" value="Genomic_DNA"/>
</dbReference>
<dbReference type="Proteomes" id="UP001175353">
    <property type="component" value="Unassembled WGS sequence"/>
</dbReference>
<feature type="region of interest" description="Disordered" evidence="2">
    <location>
        <begin position="25"/>
        <end position="83"/>
    </location>
</feature>
<dbReference type="GO" id="GO:0031145">
    <property type="term" value="P:anaphase-promoting complex-dependent catabolic process"/>
    <property type="evidence" value="ECO:0007669"/>
    <property type="project" value="InterPro"/>
</dbReference>
<reference evidence="4" key="2">
    <citation type="submission" date="2023-06" db="EMBL/GenBank/DDBJ databases">
        <title>Black Yeasts Isolated from many extreme environments.</title>
        <authorList>
            <person name="Coleine C."/>
            <person name="Stajich J.E."/>
            <person name="Selbmann L."/>
        </authorList>
    </citation>
    <scope>NUCLEOTIDE SEQUENCE</scope>
    <source>
        <strain evidence="4">CCFEE 5200</strain>
    </source>
</reference>
<reference evidence="3" key="1">
    <citation type="submission" date="2021-12" db="EMBL/GenBank/DDBJ databases">
        <title>Black yeast isolated from Biological Soil Crust.</title>
        <authorList>
            <person name="Kurbessoian T."/>
        </authorList>
    </citation>
    <scope>NUCLEOTIDE SEQUENCE</scope>
    <source>
        <strain evidence="3">CCFEE 5208</strain>
    </source>
</reference>
<comment type="caution">
    <text evidence="3">The sequence shown here is derived from an EMBL/GenBank/DDBJ whole genome shotgun (WGS) entry which is preliminary data.</text>
</comment>